<dbReference type="Proteomes" id="UP000784064">
    <property type="component" value="Unassembled WGS sequence"/>
</dbReference>
<proteinExistence type="predicted"/>
<dbReference type="Proteomes" id="UP000749453">
    <property type="component" value="Unassembled WGS sequence"/>
</dbReference>
<keyword evidence="3" id="KW-1185">Reference proteome</keyword>
<organism evidence="1 4">
    <name type="scientific">Stenotrophomonas lactitubi</name>
    <dbReference type="NCBI Taxonomy" id="2045214"/>
    <lineage>
        <taxon>Bacteria</taxon>
        <taxon>Pseudomonadati</taxon>
        <taxon>Pseudomonadota</taxon>
        <taxon>Gammaproteobacteria</taxon>
        <taxon>Lysobacterales</taxon>
        <taxon>Lysobacteraceae</taxon>
        <taxon>Stenotrophomonas</taxon>
    </lineage>
</organism>
<dbReference type="RefSeq" id="WP_205404441.1">
    <property type="nucleotide sequence ID" value="NZ_JAFFTA010000047.1"/>
</dbReference>
<evidence type="ECO:0000313" key="2">
    <source>
        <dbReference type="EMBL" id="MBM9940493.1"/>
    </source>
</evidence>
<accession>A0AAW4GMC6</accession>
<evidence type="ECO:0000313" key="1">
    <source>
        <dbReference type="EMBL" id="MBM9915913.1"/>
    </source>
</evidence>
<sequence>MLKLSRGTIDGLRIAPRWPASQVIVEAEVLQGLLDAQALLPSTLRLLVTRGFECSQGQLGGFRRVVRRLGIAVFRCCYRHRHDEIDAIFGANGHDLDGRHVDVSLILHGQRLRLLPLGVFTPLRWQQQRVSRHADAVAAAKDALQRCGFDLHPNATESLQIHCDYRGITLAEPSR</sequence>
<evidence type="ECO:0000313" key="4">
    <source>
        <dbReference type="Proteomes" id="UP000784064"/>
    </source>
</evidence>
<dbReference type="EMBL" id="JAFFTB010000039">
    <property type="protein sequence ID" value="MBM9940493.1"/>
    <property type="molecule type" value="Genomic_DNA"/>
</dbReference>
<reference evidence="1" key="2">
    <citation type="submission" date="2021-01" db="EMBL/GenBank/DDBJ databases">
        <authorList>
            <person name="Yu Y."/>
        </authorList>
    </citation>
    <scope>NUCLEOTIDE SEQUENCE</scope>
    <source>
        <strain evidence="1">As-5</strain>
        <strain evidence="2">As-6</strain>
    </source>
</reference>
<comment type="caution">
    <text evidence="1">The sequence shown here is derived from an EMBL/GenBank/DDBJ whole genome shotgun (WGS) entry which is preliminary data.</text>
</comment>
<gene>
    <name evidence="1" type="ORF">JJW18_20810</name>
    <name evidence="2" type="ORF">JJW19_20325</name>
</gene>
<protein>
    <submittedName>
        <fullName evidence="1">Uncharacterized protein</fullName>
    </submittedName>
</protein>
<evidence type="ECO:0000313" key="3">
    <source>
        <dbReference type="Proteomes" id="UP000749453"/>
    </source>
</evidence>
<dbReference type="AlphaFoldDB" id="A0AAW4GMC6"/>
<reference evidence="3" key="1">
    <citation type="submission" date="2021-01" db="EMBL/GenBank/DDBJ databases">
        <title>Stenotrophomonas maltophilia.</title>
        <authorList>
            <person name="Yu Y."/>
        </authorList>
    </citation>
    <scope>NUCLEOTIDE SEQUENCE [LARGE SCALE GENOMIC DNA]</scope>
    <source>
        <strain evidence="3">As-6</strain>
    </source>
</reference>
<name>A0AAW4GMC6_9GAMM</name>
<dbReference type="EMBL" id="JAFFTA010000047">
    <property type="protein sequence ID" value="MBM9915913.1"/>
    <property type="molecule type" value="Genomic_DNA"/>
</dbReference>